<dbReference type="AlphaFoldDB" id="A0A6P8HCL1"/>
<gene>
    <name evidence="3" type="primary">LOC116287720</name>
</gene>
<dbReference type="InParanoid" id="A0A6P8HCL1"/>
<dbReference type="Proteomes" id="UP000515163">
    <property type="component" value="Unplaced"/>
</dbReference>
<accession>A0A6P8HCL1</accession>
<dbReference type="GeneID" id="116287720"/>
<feature type="region of interest" description="Disordered" evidence="1">
    <location>
        <begin position="130"/>
        <end position="150"/>
    </location>
</feature>
<feature type="non-terminal residue" evidence="3">
    <location>
        <position position="1"/>
    </location>
</feature>
<protein>
    <submittedName>
        <fullName evidence="3">Uncharacterized protein LOC116287720</fullName>
    </submittedName>
</protein>
<evidence type="ECO:0000313" key="3">
    <source>
        <dbReference type="RefSeq" id="XP_031550270.1"/>
    </source>
</evidence>
<name>A0A6P8HCL1_ACTTE</name>
<sequence>KDNPADDASRGLDTEEYLKNQRWLKGPEFLWKTKENWPENKFEEISVQDLEVKKEAYLTVPERRSSVEELTRRYSNWIVLLRRVAWLVKFTEWIKSRHVKEKRISTEDLQNAKLKVARIVQRKAFSEEMQSLKKKKQVQGHSPTASLSPKLHDDGLLRVVGRLAKAPISHDAMHPKFCLGRVTLRQS</sequence>
<evidence type="ECO:0000313" key="2">
    <source>
        <dbReference type="Proteomes" id="UP000515163"/>
    </source>
</evidence>
<keyword evidence="2" id="KW-1185">Reference proteome</keyword>
<dbReference type="KEGG" id="aten:116287720"/>
<dbReference type="OrthoDB" id="5985080at2759"/>
<dbReference type="PANTHER" id="PTHR47331">
    <property type="entry name" value="PHD-TYPE DOMAIN-CONTAINING PROTEIN"/>
    <property type="match status" value="1"/>
</dbReference>
<dbReference type="PANTHER" id="PTHR47331:SF1">
    <property type="entry name" value="GAG-LIKE PROTEIN"/>
    <property type="match status" value="1"/>
</dbReference>
<organism evidence="2 3">
    <name type="scientific">Actinia tenebrosa</name>
    <name type="common">Australian red waratah sea anemone</name>
    <dbReference type="NCBI Taxonomy" id="6105"/>
    <lineage>
        <taxon>Eukaryota</taxon>
        <taxon>Metazoa</taxon>
        <taxon>Cnidaria</taxon>
        <taxon>Anthozoa</taxon>
        <taxon>Hexacorallia</taxon>
        <taxon>Actiniaria</taxon>
        <taxon>Actiniidae</taxon>
        <taxon>Actinia</taxon>
    </lineage>
</organism>
<dbReference type="RefSeq" id="XP_031550270.1">
    <property type="nucleotide sequence ID" value="XM_031694410.1"/>
</dbReference>
<evidence type="ECO:0000256" key="1">
    <source>
        <dbReference type="SAM" id="MobiDB-lite"/>
    </source>
</evidence>
<reference evidence="3" key="1">
    <citation type="submission" date="2025-08" db="UniProtKB">
        <authorList>
            <consortium name="RefSeq"/>
        </authorList>
    </citation>
    <scope>IDENTIFICATION</scope>
    <source>
        <tissue evidence="3">Tentacle</tissue>
    </source>
</reference>
<proteinExistence type="predicted"/>